<dbReference type="Gene3D" id="3.40.50.300">
    <property type="entry name" value="P-loop containing nucleotide triphosphate hydrolases"/>
    <property type="match status" value="1"/>
</dbReference>
<dbReference type="GO" id="GO:0003924">
    <property type="term" value="F:GTPase activity"/>
    <property type="evidence" value="ECO:0007669"/>
    <property type="project" value="InterPro"/>
</dbReference>
<dbReference type="SMART" id="SM00173">
    <property type="entry name" value="RAS"/>
    <property type="match status" value="1"/>
</dbReference>
<dbReference type="SUPFAM" id="SSF52540">
    <property type="entry name" value="P-loop containing nucleoside triphosphate hydrolases"/>
    <property type="match status" value="1"/>
</dbReference>
<dbReference type="InterPro" id="IPR005225">
    <property type="entry name" value="Small_GTP-bd"/>
</dbReference>
<dbReference type="SMART" id="SM00175">
    <property type="entry name" value="RAB"/>
    <property type="match status" value="1"/>
</dbReference>
<dbReference type="PROSITE" id="PS51417">
    <property type="entry name" value="ARF"/>
    <property type="match status" value="1"/>
</dbReference>
<dbReference type="Pfam" id="PF00071">
    <property type="entry name" value="Ras"/>
    <property type="match status" value="1"/>
</dbReference>
<dbReference type="VEuPathDB" id="MicrosporidiaDB:AEWD_090170"/>
<dbReference type="PROSITE" id="PS51421">
    <property type="entry name" value="RAS"/>
    <property type="match status" value="1"/>
</dbReference>
<organism evidence="3">
    <name type="scientific">Encephalitozoon cuniculi</name>
    <name type="common">Microsporidian parasite</name>
    <dbReference type="NCBI Taxonomy" id="6035"/>
    <lineage>
        <taxon>Eukaryota</taxon>
        <taxon>Fungi</taxon>
        <taxon>Fungi incertae sedis</taxon>
        <taxon>Microsporidia</taxon>
        <taxon>Unikaryonidae</taxon>
        <taxon>Encephalitozoon</taxon>
    </lineage>
</organism>
<dbReference type="PRINTS" id="PR00449">
    <property type="entry name" value="RASTRNSFRMNG"/>
</dbReference>
<dbReference type="VEuPathDB" id="MicrosporidiaDB:AEWR_090170"/>
<protein>
    <submittedName>
        <fullName evidence="3">GTP-binding protein</fullName>
    </submittedName>
</protein>
<dbReference type="InterPro" id="IPR027417">
    <property type="entry name" value="P-loop_NTPase"/>
</dbReference>
<dbReference type="VEuPathDB" id="MicrosporidiaDB:ECU09_0170"/>
<name>M1K5G5_ENCCN</name>
<dbReference type="VEuPathDB" id="MicrosporidiaDB:M970_090170"/>
<evidence type="ECO:0000313" key="3">
    <source>
        <dbReference type="EMBL" id="AGE96243.1"/>
    </source>
</evidence>
<dbReference type="PANTHER" id="PTHR47977">
    <property type="entry name" value="RAS-RELATED PROTEIN RAB"/>
    <property type="match status" value="1"/>
</dbReference>
<dbReference type="PROSITE" id="PS51420">
    <property type="entry name" value="RHO"/>
    <property type="match status" value="1"/>
</dbReference>
<sequence>MAFLHLCLCIKINKGAGIQMRSTYKIVFLGSSNVGKTTLMSQYLHQEVQKSYGPTIGLDFVSTTIVVSGHRVRLQLWDTAGQERFNSIIPNYTRNSFLAIIVFDMKDKGSFESIDHWINTLTKANDSSGRRVRILIVGNKKDLSDEDTRGWYREAGNRKAKKHGGEYVETCAMKHEGIEDLVKAVDRLIEEDLESPMEEESTVRPESIRFTKRRGCC</sequence>
<evidence type="ECO:0000256" key="2">
    <source>
        <dbReference type="ARBA" id="ARBA00023134"/>
    </source>
</evidence>
<dbReference type="NCBIfam" id="TIGR00231">
    <property type="entry name" value="small_GTP"/>
    <property type="match status" value="1"/>
</dbReference>
<dbReference type="EMBL" id="KC513614">
    <property type="protein sequence ID" value="AGE96243.1"/>
    <property type="molecule type" value="Genomic_DNA"/>
</dbReference>
<accession>M1K5G5</accession>
<keyword evidence="1" id="KW-0547">Nucleotide-binding</keyword>
<dbReference type="SMART" id="SM00176">
    <property type="entry name" value="RAN"/>
    <property type="match status" value="1"/>
</dbReference>
<dbReference type="AlphaFoldDB" id="M1K5G5"/>
<dbReference type="CDD" id="cd00154">
    <property type="entry name" value="Rab"/>
    <property type="match status" value="1"/>
</dbReference>
<proteinExistence type="predicted"/>
<dbReference type="OMA" id="NCFFRET"/>
<evidence type="ECO:0000256" key="1">
    <source>
        <dbReference type="ARBA" id="ARBA00022741"/>
    </source>
</evidence>
<dbReference type="GO" id="GO:0005525">
    <property type="term" value="F:GTP binding"/>
    <property type="evidence" value="ECO:0007669"/>
    <property type="project" value="UniProtKB-KW"/>
</dbReference>
<gene>
    <name evidence="3" type="ORF">ECU09_0170</name>
</gene>
<keyword evidence="2" id="KW-0342">GTP-binding</keyword>
<dbReference type="FunFam" id="3.40.50.300:FF:001462">
    <property type="entry name" value="Small GTP-binding protein, putative"/>
    <property type="match status" value="1"/>
</dbReference>
<dbReference type="PROSITE" id="PS51419">
    <property type="entry name" value="RAB"/>
    <property type="match status" value="1"/>
</dbReference>
<dbReference type="InterPro" id="IPR050227">
    <property type="entry name" value="Rab"/>
</dbReference>
<reference evidence="3" key="1">
    <citation type="journal article" date="2013" name="Eukaryot. Cell">
        <title>Extremely Reduced Levels of Heterozygosity in the Vertebrate Pathogen Encephalitozoon cuniculi.</title>
        <authorList>
            <person name="Selman M."/>
            <person name="Sak B."/>
            <person name="Kvac M."/>
            <person name="Farinelli L."/>
            <person name="Weiss L.M."/>
            <person name="Corradi N."/>
        </authorList>
    </citation>
    <scope>NUCLEOTIDE SEQUENCE</scope>
</reference>
<dbReference type="InterPro" id="IPR001806">
    <property type="entry name" value="Small_GTPase"/>
</dbReference>
<dbReference type="SMART" id="SM00174">
    <property type="entry name" value="RHO"/>
    <property type="match status" value="1"/>
</dbReference>
<dbReference type="VEuPathDB" id="MicrosporidiaDB:AEWQ_090180"/>